<dbReference type="AlphaFoldDB" id="A0A4Q7UBL2"/>
<protein>
    <submittedName>
        <fullName evidence="4">DnaJ-like protein</fullName>
    </submittedName>
</protein>
<dbReference type="EMBL" id="SHKL01000002">
    <property type="protein sequence ID" value="RZT75471.1"/>
    <property type="molecule type" value="Genomic_DNA"/>
</dbReference>
<organism evidence="4 5">
    <name type="scientific">Pseudonocardia sediminis</name>
    <dbReference type="NCBI Taxonomy" id="1397368"/>
    <lineage>
        <taxon>Bacteria</taxon>
        <taxon>Bacillati</taxon>
        <taxon>Actinomycetota</taxon>
        <taxon>Actinomycetes</taxon>
        <taxon>Pseudonocardiales</taxon>
        <taxon>Pseudonocardiaceae</taxon>
        <taxon>Pseudonocardia</taxon>
    </lineage>
</organism>
<name>A0A4Q7UBL2_PSEST</name>
<evidence type="ECO:0000256" key="2">
    <source>
        <dbReference type="SAM" id="Phobius"/>
    </source>
</evidence>
<dbReference type="OrthoDB" id="166297at2"/>
<proteinExistence type="predicted"/>
<keyword evidence="5" id="KW-1185">Reference proteome</keyword>
<feature type="domain" description="J" evidence="3">
    <location>
        <begin position="10"/>
        <end position="74"/>
    </location>
</feature>
<feature type="transmembrane region" description="Helical" evidence="2">
    <location>
        <begin position="168"/>
        <end position="189"/>
    </location>
</feature>
<dbReference type="SMART" id="SM00271">
    <property type="entry name" value="DnaJ"/>
    <property type="match status" value="1"/>
</dbReference>
<dbReference type="PROSITE" id="PS50076">
    <property type="entry name" value="DNAJ_2"/>
    <property type="match status" value="1"/>
</dbReference>
<evidence type="ECO:0000313" key="4">
    <source>
        <dbReference type="EMBL" id="RZT75471.1"/>
    </source>
</evidence>
<feature type="region of interest" description="Disordered" evidence="1">
    <location>
        <begin position="105"/>
        <end position="129"/>
    </location>
</feature>
<dbReference type="Pfam" id="PF00226">
    <property type="entry name" value="DnaJ"/>
    <property type="match status" value="1"/>
</dbReference>
<feature type="compositionally biased region" description="Pro residues" evidence="1">
    <location>
        <begin position="111"/>
        <end position="120"/>
    </location>
</feature>
<sequence>MTMHPHPGNDPYVELGLTASSSAQDVRRAYRRLARELHPDLNPDPGAPDRFRAAAAAYATLSDPARRADYDTTCAGTAAAAADPPPGGGDYVPGGSVVAYTDYVPTAPQSRAPPPPPLAPGPGHGATTPSLWPPGWPVGRVDPHRGVGPVLLAAWRIAPLPRRRSSKALAGASVAFLYWVAGPAVLALLPAGPRPWVALVLVLTVWVVAARWALRALTWAWFALTDAAHRGAARMRRATGGNRPGTSTSAPPPGRDC</sequence>
<dbReference type="InterPro" id="IPR036869">
    <property type="entry name" value="J_dom_sf"/>
</dbReference>
<feature type="region of interest" description="Disordered" evidence="1">
    <location>
        <begin position="235"/>
        <end position="257"/>
    </location>
</feature>
<dbReference type="PRINTS" id="PR00625">
    <property type="entry name" value="JDOMAIN"/>
</dbReference>
<dbReference type="InterPro" id="IPR050817">
    <property type="entry name" value="DjlA_DnaK_co-chaperone"/>
</dbReference>
<feature type="transmembrane region" description="Helical" evidence="2">
    <location>
        <begin position="195"/>
        <end position="214"/>
    </location>
</feature>
<evidence type="ECO:0000256" key="1">
    <source>
        <dbReference type="SAM" id="MobiDB-lite"/>
    </source>
</evidence>
<accession>A0A4Q7UBL2</accession>
<keyword evidence="2" id="KW-1133">Transmembrane helix</keyword>
<dbReference type="CDD" id="cd06257">
    <property type="entry name" value="DnaJ"/>
    <property type="match status" value="1"/>
</dbReference>
<dbReference type="PROSITE" id="PS00636">
    <property type="entry name" value="DNAJ_1"/>
    <property type="match status" value="1"/>
</dbReference>
<dbReference type="InterPro" id="IPR018253">
    <property type="entry name" value="DnaJ_domain_CS"/>
</dbReference>
<comment type="caution">
    <text evidence="4">The sequence shown here is derived from an EMBL/GenBank/DDBJ whole genome shotgun (WGS) entry which is preliminary data.</text>
</comment>
<keyword evidence="2" id="KW-0472">Membrane</keyword>
<dbReference type="RefSeq" id="WP_130295339.1">
    <property type="nucleotide sequence ID" value="NZ_SHKL01000002.1"/>
</dbReference>
<dbReference type="PANTHER" id="PTHR24074">
    <property type="entry name" value="CO-CHAPERONE PROTEIN DJLA"/>
    <property type="match status" value="1"/>
</dbReference>
<gene>
    <name evidence="4" type="ORF">EV383_6211</name>
</gene>
<evidence type="ECO:0000259" key="3">
    <source>
        <dbReference type="PROSITE" id="PS50076"/>
    </source>
</evidence>
<dbReference type="InterPro" id="IPR001623">
    <property type="entry name" value="DnaJ_domain"/>
</dbReference>
<reference evidence="4 5" key="1">
    <citation type="submission" date="2019-02" db="EMBL/GenBank/DDBJ databases">
        <title>Sequencing the genomes of 1000 actinobacteria strains.</title>
        <authorList>
            <person name="Klenk H.-P."/>
        </authorList>
    </citation>
    <scope>NUCLEOTIDE SEQUENCE [LARGE SCALE GENOMIC DNA]</scope>
    <source>
        <strain evidence="4 5">DSM 45779</strain>
    </source>
</reference>
<evidence type="ECO:0000313" key="5">
    <source>
        <dbReference type="Proteomes" id="UP000291591"/>
    </source>
</evidence>
<dbReference type="Gene3D" id="1.10.287.110">
    <property type="entry name" value="DnaJ domain"/>
    <property type="match status" value="1"/>
</dbReference>
<keyword evidence="2" id="KW-0812">Transmembrane</keyword>
<dbReference type="Proteomes" id="UP000291591">
    <property type="component" value="Unassembled WGS sequence"/>
</dbReference>
<dbReference type="SUPFAM" id="SSF46565">
    <property type="entry name" value="Chaperone J-domain"/>
    <property type="match status" value="1"/>
</dbReference>